<dbReference type="STRING" id="595494.Tola_2352"/>
<evidence type="ECO:0000313" key="7">
    <source>
        <dbReference type="Proteomes" id="UP000009073"/>
    </source>
</evidence>
<reference evidence="6 7" key="2">
    <citation type="journal article" date="2011" name="Stand. Genomic Sci.">
        <title>Complete genome sequence of Tolumonas auensis type strain (TA 4).</title>
        <authorList>
            <person name="Chertkov O."/>
            <person name="Copeland A."/>
            <person name="Lucas S."/>
            <person name="Lapidus A."/>
            <person name="Berry K.W."/>
            <person name="Detter J.C."/>
            <person name="Del Rio T.G."/>
            <person name="Hammon N."/>
            <person name="Dalin E."/>
            <person name="Tice H."/>
            <person name="Pitluck S."/>
            <person name="Richardson P."/>
            <person name="Bruce D."/>
            <person name="Goodwin L."/>
            <person name="Han C."/>
            <person name="Tapia R."/>
            <person name="Saunders E."/>
            <person name="Schmutz J."/>
            <person name="Brettin T."/>
            <person name="Larimer F."/>
            <person name="Land M."/>
            <person name="Hauser L."/>
            <person name="Spring S."/>
            <person name="Rohde M."/>
            <person name="Kyrpides N.C."/>
            <person name="Ivanova N."/>
            <person name="Goker M."/>
            <person name="Beller H.R."/>
            <person name="Klenk H.P."/>
            <person name="Woyke T."/>
        </authorList>
    </citation>
    <scope>NUCLEOTIDE SEQUENCE [LARGE SCALE GENOMIC DNA]</scope>
    <source>
        <strain evidence="7">DSM 9187 / TA4</strain>
    </source>
</reference>
<dbReference type="Gene3D" id="3.40.190.10">
    <property type="entry name" value="Periplasmic binding protein-like II"/>
    <property type="match status" value="2"/>
</dbReference>
<feature type="domain" description="HTH lysR-type" evidence="5">
    <location>
        <begin position="1"/>
        <end position="58"/>
    </location>
</feature>
<evidence type="ECO:0000256" key="3">
    <source>
        <dbReference type="ARBA" id="ARBA00023125"/>
    </source>
</evidence>
<dbReference type="PROSITE" id="PS50931">
    <property type="entry name" value="HTH_LYSR"/>
    <property type="match status" value="1"/>
</dbReference>
<dbReference type="SUPFAM" id="SSF53850">
    <property type="entry name" value="Periplasmic binding protein-like II"/>
    <property type="match status" value="1"/>
</dbReference>
<dbReference type="CDD" id="cd08414">
    <property type="entry name" value="PBP2_LTTR_aromatics_like"/>
    <property type="match status" value="1"/>
</dbReference>
<dbReference type="PRINTS" id="PR00039">
    <property type="entry name" value="HTHLYSR"/>
</dbReference>
<dbReference type="SUPFAM" id="SSF46785">
    <property type="entry name" value="Winged helix' DNA-binding domain"/>
    <property type="match status" value="1"/>
</dbReference>
<dbReference type="GO" id="GO:0003700">
    <property type="term" value="F:DNA-binding transcription factor activity"/>
    <property type="evidence" value="ECO:0007669"/>
    <property type="project" value="InterPro"/>
</dbReference>
<organism evidence="6 7">
    <name type="scientific">Tolumonas auensis (strain DSM 9187 / NBRC 110442 / TA 4)</name>
    <dbReference type="NCBI Taxonomy" id="595494"/>
    <lineage>
        <taxon>Bacteria</taxon>
        <taxon>Pseudomonadati</taxon>
        <taxon>Pseudomonadota</taxon>
        <taxon>Gammaproteobacteria</taxon>
        <taxon>Aeromonadales</taxon>
        <taxon>Aeromonadaceae</taxon>
        <taxon>Tolumonas</taxon>
    </lineage>
</organism>
<dbReference type="Pfam" id="PF00126">
    <property type="entry name" value="HTH_1"/>
    <property type="match status" value="1"/>
</dbReference>
<dbReference type="Pfam" id="PF03466">
    <property type="entry name" value="LysR_substrate"/>
    <property type="match status" value="1"/>
</dbReference>
<dbReference type="GO" id="GO:0003677">
    <property type="term" value="F:DNA binding"/>
    <property type="evidence" value="ECO:0007669"/>
    <property type="project" value="UniProtKB-KW"/>
</dbReference>
<dbReference type="InterPro" id="IPR005119">
    <property type="entry name" value="LysR_subst-bd"/>
</dbReference>
<keyword evidence="7" id="KW-1185">Reference proteome</keyword>
<dbReference type="Proteomes" id="UP000009073">
    <property type="component" value="Chromosome"/>
</dbReference>
<dbReference type="KEGG" id="tau:Tola_2352"/>
<dbReference type="Gene3D" id="1.10.10.10">
    <property type="entry name" value="Winged helix-like DNA-binding domain superfamily/Winged helix DNA-binding domain"/>
    <property type="match status" value="1"/>
</dbReference>
<dbReference type="RefSeq" id="WP_015879417.1">
    <property type="nucleotide sequence ID" value="NC_012691.1"/>
</dbReference>
<dbReference type="InterPro" id="IPR036390">
    <property type="entry name" value="WH_DNA-bd_sf"/>
</dbReference>
<dbReference type="PANTHER" id="PTHR30346">
    <property type="entry name" value="TRANSCRIPTIONAL DUAL REGULATOR HCAR-RELATED"/>
    <property type="match status" value="1"/>
</dbReference>
<keyword evidence="3" id="KW-0238">DNA-binding</keyword>
<name>C4L9J6_TOLAT</name>
<evidence type="ECO:0000256" key="4">
    <source>
        <dbReference type="ARBA" id="ARBA00023163"/>
    </source>
</evidence>
<dbReference type="PANTHER" id="PTHR30346:SF28">
    <property type="entry name" value="HTH-TYPE TRANSCRIPTIONAL REGULATOR CYNR"/>
    <property type="match status" value="1"/>
</dbReference>
<dbReference type="FunFam" id="1.10.10.10:FF:000001">
    <property type="entry name" value="LysR family transcriptional regulator"/>
    <property type="match status" value="1"/>
</dbReference>
<evidence type="ECO:0000256" key="2">
    <source>
        <dbReference type="ARBA" id="ARBA00023015"/>
    </source>
</evidence>
<dbReference type="OrthoDB" id="646694at2"/>
<dbReference type="HOGENOM" id="CLU_039613_6_4_6"/>
<dbReference type="AlphaFoldDB" id="C4L9J6"/>
<accession>C4L9J6</accession>
<evidence type="ECO:0000259" key="5">
    <source>
        <dbReference type="PROSITE" id="PS50931"/>
    </source>
</evidence>
<sequence length="294" mass="32855">MELRQLRAFVTLADCLNFTEAAQKLFITQPALSKQIHALEETLGGLLFTRNRRGAELTPLGKELHEQTRTLVLQAEQLKRHAQRVLKGQSGKLAIGIGLSSLRLASSFTAQFRVLYPDVTITFQDTSSVPLIAQLLADQSQLGFLRLPIEPPLVAHKLLTDQLVLAVNRHHYSGHDEADFLRQLEQLPLLRLTPTQGQRFNRQIDQFLAFHNCYPVVAQYAGDNQTLLALVAAGLGVAIVPQSAVFIAPEEVDIIPLSGDYTQWDIGIAWNPHYDNPIRDAFIQLVLQREADKT</sequence>
<proteinExistence type="inferred from homology"/>
<protein>
    <submittedName>
        <fullName evidence="6">Transcriptional regulator, LysR family</fullName>
    </submittedName>
</protein>
<evidence type="ECO:0000256" key="1">
    <source>
        <dbReference type="ARBA" id="ARBA00009437"/>
    </source>
</evidence>
<comment type="similarity">
    <text evidence="1">Belongs to the LysR transcriptional regulatory family.</text>
</comment>
<dbReference type="GO" id="GO:0032993">
    <property type="term" value="C:protein-DNA complex"/>
    <property type="evidence" value="ECO:0007669"/>
    <property type="project" value="TreeGrafter"/>
</dbReference>
<reference evidence="7" key="1">
    <citation type="submission" date="2009-05" db="EMBL/GenBank/DDBJ databases">
        <title>Complete sequence of Tolumonas auensis DSM 9187.</title>
        <authorList>
            <consortium name="US DOE Joint Genome Institute"/>
            <person name="Lucas S."/>
            <person name="Copeland A."/>
            <person name="Lapidus A."/>
            <person name="Glavina del Rio T."/>
            <person name="Tice H."/>
            <person name="Bruce D."/>
            <person name="Goodwin L."/>
            <person name="Pitluck S."/>
            <person name="Chertkov O."/>
            <person name="Brettin T."/>
            <person name="Detter J.C."/>
            <person name="Han C."/>
            <person name="Larimer F."/>
            <person name="Land M."/>
            <person name="Hauser L."/>
            <person name="Kyrpides N."/>
            <person name="Mikhailova N."/>
            <person name="Spring S."/>
            <person name="Beller H."/>
        </authorList>
    </citation>
    <scope>NUCLEOTIDE SEQUENCE [LARGE SCALE GENOMIC DNA]</scope>
    <source>
        <strain evidence="7">DSM 9187 / TA4</strain>
    </source>
</reference>
<keyword evidence="4" id="KW-0804">Transcription</keyword>
<dbReference type="InterPro" id="IPR000847">
    <property type="entry name" value="LysR_HTH_N"/>
</dbReference>
<dbReference type="InterPro" id="IPR036388">
    <property type="entry name" value="WH-like_DNA-bd_sf"/>
</dbReference>
<dbReference type="eggNOG" id="COG0583">
    <property type="taxonomic scope" value="Bacteria"/>
</dbReference>
<evidence type="ECO:0000313" key="6">
    <source>
        <dbReference type="EMBL" id="ACQ93949.1"/>
    </source>
</evidence>
<keyword evidence="2" id="KW-0805">Transcription regulation</keyword>
<gene>
    <name evidence="6" type="ordered locus">Tola_2352</name>
</gene>
<dbReference type="EMBL" id="CP001616">
    <property type="protein sequence ID" value="ACQ93949.1"/>
    <property type="molecule type" value="Genomic_DNA"/>
</dbReference>